<feature type="transmembrane region" description="Helical" evidence="2">
    <location>
        <begin position="260"/>
        <end position="278"/>
    </location>
</feature>
<protein>
    <submittedName>
        <fullName evidence="3">Uncharacterized protein</fullName>
    </submittedName>
</protein>
<keyword evidence="2" id="KW-0812">Transmembrane</keyword>
<feature type="compositionally biased region" description="Low complexity" evidence="1">
    <location>
        <begin position="170"/>
        <end position="190"/>
    </location>
</feature>
<sequence length="297" mass="31276">MCVYLAPRWRRRASPLLLVAVLVLALALLLTAVDGRILRSLGTYPPSTLINQQVVGVVTTDTQQSTTTVTTRAWKSGSYSASQLGDYKSVSFDSLVKTTSAPMERSTERTMGSASQVNAIQTPCSSMADKSCSRSGDTKQGDSDNEDGSIDADEKDESDESNANSKSNDATTGAKGTTNKATTPVSTPAPTRAPTPAPTPAPTQGPPRPGSFDARPQSRSSSGSTEETVEQEFASTNAAKALENKSAAFGTDNRSFDQTLVVVIVGVVGAIGALLMVVSRKVLKETRDDDLEDSSIF</sequence>
<proteinExistence type="predicted"/>
<feature type="compositionally biased region" description="Polar residues" evidence="1">
    <location>
        <begin position="109"/>
        <end position="119"/>
    </location>
</feature>
<dbReference type="Proteomes" id="UP000602510">
    <property type="component" value="Unassembled WGS sequence"/>
</dbReference>
<gene>
    <name evidence="3" type="ORF">GN244_ATG16518</name>
    <name evidence="4" type="ORF">GN958_ATG19294</name>
</gene>
<comment type="caution">
    <text evidence="3">The sequence shown here is derived from an EMBL/GenBank/DDBJ whole genome shotgun (WGS) entry which is preliminary data.</text>
</comment>
<keyword evidence="5" id="KW-1185">Reference proteome</keyword>
<evidence type="ECO:0000313" key="3">
    <source>
        <dbReference type="EMBL" id="KAF4031636.1"/>
    </source>
</evidence>
<organism evidence="3 5">
    <name type="scientific">Phytophthora infestans</name>
    <name type="common">Potato late blight agent</name>
    <name type="synonym">Botrytis infestans</name>
    <dbReference type="NCBI Taxonomy" id="4787"/>
    <lineage>
        <taxon>Eukaryota</taxon>
        <taxon>Sar</taxon>
        <taxon>Stramenopiles</taxon>
        <taxon>Oomycota</taxon>
        <taxon>Peronosporomycetes</taxon>
        <taxon>Peronosporales</taxon>
        <taxon>Peronosporaceae</taxon>
        <taxon>Phytophthora</taxon>
    </lineage>
</organism>
<keyword evidence="2" id="KW-0472">Membrane</keyword>
<feature type="compositionally biased region" description="Pro residues" evidence="1">
    <location>
        <begin position="191"/>
        <end position="209"/>
    </location>
</feature>
<dbReference type="Proteomes" id="UP000704712">
    <property type="component" value="Unassembled WGS sequence"/>
</dbReference>
<reference evidence="3" key="1">
    <citation type="submission" date="2020-04" db="EMBL/GenBank/DDBJ databases">
        <title>Hybrid Assembly of Korean Phytophthora infestans isolates.</title>
        <authorList>
            <person name="Prokchorchik M."/>
            <person name="Lee Y."/>
            <person name="Seo J."/>
            <person name="Cho J.-H."/>
            <person name="Park Y.-E."/>
            <person name="Jang D.-C."/>
            <person name="Im J.-S."/>
            <person name="Choi J.-G."/>
            <person name="Park H.-J."/>
            <person name="Lee G.-B."/>
            <person name="Lee Y.-G."/>
            <person name="Hong S.-Y."/>
            <person name="Cho K."/>
            <person name="Sohn K.H."/>
        </authorList>
    </citation>
    <scope>NUCLEOTIDE SEQUENCE</scope>
    <source>
        <strain evidence="3">KR_1_A1</strain>
        <strain evidence="4">KR_2_A2</strain>
    </source>
</reference>
<evidence type="ECO:0000313" key="4">
    <source>
        <dbReference type="EMBL" id="KAF4131539.1"/>
    </source>
</evidence>
<dbReference type="EMBL" id="JAACNO010002730">
    <property type="protein sequence ID" value="KAF4131539.1"/>
    <property type="molecule type" value="Genomic_DNA"/>
</dbReference>
<evidence type="ECO:0000313" key="5">
    <source>
        <dbReference type="Proteomes" id="UP000602510"/>
    </source>
</evidence>
<keyword evidence="2" id="KW-1133">Transmembrane helix</keyword>
<feature type="region of interest" description="Disordered" evidence="1">
    <location>
        <begin position="124"/>
        <end position="233"/>
    </location>
</feature>
<evidence type="ECO:0000256" key="1">
    <source>
        <dbReference type="SAM" id="MobiDB-lite"/>
    </source>
</evidence>
<dbReference type="EMBL" id="WSZM01000565">
    <property type="protein sequence ID" value="KAF4031636.1"/>
    <property type="molecule type" value="Genomic_DNA"/>
</dbReference>
<dbReference type="AlphaFoldDB" id="A0A833S3A3"/>
<feature type="compositionally biased region" description="Acidic residues" evidence="1">
    <location>
        <begin position="143"/>
        <end position="160"/>
    </location>
</feature>
<evidence type="ECO:0000256" key="2">
    <source>
        <dbReference type="SAM" id="Phobius"/>
    </source>
</evidence>
<feature type="compositionally biased region" description="Polar residues" evidence="1">
    <location>
        <begin position="217"/>
        <end position="226"/>
    </location>
</feature>
<accession>A0A833S3A3</accession>
<name>A0A833S3A3_PHYIN</name>
<feature type="region of interest" description="Disordered" evidence="1">
    <location>
        <begin position="100"/>
        <end position="119"/>
    </location>
</feature>